<gene>
    <name evidence="1" type="ORF">SMN809_LOCUS57863</name>
</gene>
<reference evidence="1" key="1">
    <citation type="submission" date="2021-02" db="EMBL/GenBank/DDBJ databases">
        <authorList>
            <person name="Nowell W R."/>
        </authorList>
    </citation>
    <scope>NUCLEOTIDE SEQUENCE</scope>
</reference>
<comment type="caution">
    <text evidence="1">The sequence shown here is derived from an EMBL/GenBank/DDBJ whole genome shotgun (WGS) entry which is preliminary data.</text>
</comment>
<evidence type="ECO:0000313" key="1">
    <source>
        <dbReference type="EMBL" id="CAF5025897.1"/>
    </source>
</evidence>
<evidence type="ECO:0000313" key="2">
    <source>
        <dbReference type="Proteomes" id="UP000676336"/>
    </source>
</evidence>
<protein>
    <submittedName>
        <fullName evidence="1">Uncharacterized protein</fullName>
    </submittedName>
</protein>
<sequence>EEREELEVLNSFRERQLEIKHRQLLQELESLQTARETTNSSTAATNPPARSFGNIYSISEQCAIDSNFKDLM</sequence>
<organism evidence="1 2">
    <name type="scientific">Rotaria magnacalcarata</name>
    <dbReference type="NCBI Taxonomy" id="392030"/>
    <lineage>
        <taxon>Eukaryota</taxon>
        <taxon>Metazoa</taxon>
        <taxon>Spiralia</taxon>
        <taxon>Gnathifera</taxon>
        <taxon>Rotifera</taxon>
        <taxon>Eurotatoria</taxon>
        <taxon>Bdelloidea</taxon>
        <taxon>Philodinida</taxon>
        <taxon>Philodinidae</taxon>
        <taxon>Rotaria</taxon>
    </lineage>
</organism>
<dbReference type="Proteomes" id="UP000676336">
    <property type="component" value="Unassembled WGS sequence"/>
</dbReference>
<name>A0A8S3DMV4_9BILA</name>
<dbReference type="AlphaFoldDB" id="A0A8S3DMV4"/>
<feature type="non-terminal residue" evidence="1">
    <location>
        <position position="1"/>
    </location>
</feature>
<dbReference type="EMBL" id="CAJOBI010214358">
    <property type="protein sequence ID" value="CAF5025897.1"/>
    <property type="molecule type" value="Genomic_DNA"/>
</dbReference>
<proteinExistence type="predicted"/>
<accession>A0A8S3DMV4</accession>